<dbReference type="Gene3D" id="1.20.1070.10">
    <property type="entry name" value="Rhodopsin 7-helix transmembrane proteins"/>
    <property type="match status" value="1"/>
</dbReference>
<keyword evidence="1" id="KW-1133">Transmembrane helix</keyword>
<feature type="non-terminal residue" evidence="2">
    <location>
        <position position="1"/>
    </location>
</feature>
<evidence type="ECO:0000313" key="2">
    <source>
        <dbReference type="EMBL" id="CAF1672765.1"/>
    </source>
</evidence>
<dbReference type="Proteomes" id="UP000663828">
    <property type="component" value="Unassembled WGS sequence"/>
</dbReference>
<keyword evidence="3" id="KW-1185">Reference proteome</keyword>
<evidence type="ECO:0000256" key="1">
    <source>
        <dbReference type="SAM" id="Phobius"/>
    </source>
</evidence>
<feature type="transmembrane region" description="Helical" evidence="1">
    <location>
        <begin position="20"/>
        <end position="44"/>
    </location>
</feature>
<proteinExistence type="predicted"/>
<reference evidence="2" key="1">
    <citation type="submission" date="2021-02" db="EMBL/GenBank/DDBJ databases">
        <authorList>
            <person name="Nowell W R."/>
        </authorList>
    </citation>
    <scope>NUCLEOTIDE SEQUENCE</scope>
</reference>
<evidence type="ECO:0008006" key="4">
    <source>
        <dbReference type="Google" id="ProtNLM"/>
    </source>
</evidence>
<gene>
    <name evidence="2" type="ORF">XAT740_LOCUS59006</name>
</gene>
<feature type="transmembrane region" description="Helical" evidence="1">
    <location>
        <begin position="56"/>
        <end position="84"/>
    </location>
</feature>
<evidence type="ECO:0000313" key="3">
    <source>
        <dbReference type="Proteomes" id="UP000663828"/>
    </source>
</evidence>
<dbReference type="AlphaFoldDB" id="A0A816GF75"/>
<name>A0A816GF75_ADIRI</name>
<comment type="caution">
    <text evidence="2">The sequence shown here is derived from an EMBL/GenBank/DDBJ whole genome shotgun (WGS) entry which is preliminary data.</text>
</comment>
<protein>
    <recommendedName>
        <fullName evidence="4">G-protein coupled receptors family 1 profile domain-containing protein</fullName>
    </recommendedName>
</protein>
<accession>A0A816GF75</accession>
<feature type="transmembrane region" description="Helical" evidence="1">
    <location>
        <begin position="96"/>
        <end position="117"/>
    </location>
</feature>
<organism evidence="2 3">
    <name type="scientific">Adineta ricciae</name>
    <name type="common">Rotifer</name>
    <dbReference type="NCBI Taxonomy" id="249248"/>
    <lineage>
        <taxon>Eukaryota</taxon>
        <taxon>Metazoa</taxon>
        <taxon>Spiralia</taxon>
        <taxon>Gnathifera</taxon>
        <taxon>Rotifera</taxon>
        <taxon>Eurotatoria</taxon>
        <taxon>Bdelloidea</taxon>
        <taxon>Adinetida</taxon>
        <taxon>Adinetidae</taxon>
        <taxon>Adineta</taxon>
    </lineage>
</organism>
<sequence length="118" mass="13326">MSLSNTSITEAMIIRENTIVFIRVWSYLMIIFGTFSHVSNIYVFTRPSLRSNSCSWYFFAATISGFCVVTISTPLRLLSLGYAIDYFSSSSAACKILTLIVMWARAQYAWFIALACVD</sequence>
<keyword evidence="1" id="KW-0472">Membrane</keyword>
<dbReference type="EMBL" id="CAJNOR010013342">
    <property type="protein sequence ID" value="CAF1672765.1"/>
    <property type="molecule type" value="Genomic_DNA"/>
</dbReference>
<keyword evidence="1" id="KW-0812">Transmembrane</keyword>